<dbReference type="FunFam" id="2.40.10.10:FF:000181">
    <property type="entry name" value="Chymotrypsinogen A"/>
    <property type="match status" value="1"/>
</dbReference>
<dbReference type="SMART" id="SM00020">
    <property type="entry name" value="Tryp_SPc"/>
    <property type="match status" value="6"/>
</dbReference>
<dbReference type="PROSITE" id="PS00134">
    <property type="entry name" value="TRYPSIN_HIS"/>
    <property type="match status" value="6"/>
</dbReference>
<feature type="domain" description="Peptidase S1" evidence="11">
    <location>
        <begin position="1233"/>
        <end position="1466"/>
    </location>
</feature>
<protein>
    <recommendedName>
        <fullName evidence="8">chymotrypsin</fullName>
        <ecNumber evidence="8">3.4.21.1</ecNumber>
    </recommendedName>
</protein>
<evidence type="ECO:0000313" key="12">
    <source>
        <dbReference type="EMBL" id="CAK6964254.1"/>
    </source>
</evidence>
<feature type="domain" description="Peptidase S1" evidence="11">
    <location>
        <begin position="1500"/>
        <end position="1633"/>
    </location>
</feature>
<keyword evidence="3 9" id="KW-0645">Protease</keyword>
<comment type="subcellular location">
    <subcellularLocation>
        <location evidence="1">Secreted</location>
        <location evidence="1">Extracellular space</location>
    </subcellularLocation>
</comment>
<dbReference type="SUPFAM" id="SSF50494">
    <property type="entry name" value="Trypsin-like serine proteases"/>
    <property type="match status" value="6"/>
</dbReference>
<sequence>MALRKWICILALTSLLSAESHAQLNACGTAPLNARIVGGEDAPAGSWPWQASLQRFGRHVCGGSLINKEWVMSAAHCFSSTNTKRWQVSLGRQNLQGTNLNEVTRTVARIILHPNYDSNTNNNDIALLKLSSPVKFTDYIRPVCLAASSSVFNNGTDSWVTGWGAVKEGVSLPFPETLQEVEVPVLGNRQCNCLNGVGTVTDNMICAGVLAGGKDSCQGDSGGPMVNKQGDVWVQSGIVSFGFGCARPNLPGVYSRVSSYTYWINSHITSDKPGFVQFASSGLDADSSYTCPGLPPPVITITTTDATAGSDITTSDPVSSMSSAELCGITPLNIRIVGGEDAPAGSWPWQVSLQRFGSHVCGGSLINSEWVMSAAHCFSSTNTNRWQVSLGRQNLQGTNPNEVTRTVARIILHPNYDSNTNNNDIALLKLSSPVKFTDYIRPVCLAASSSVFNNGTDSWVTGWGAVKEGVSLPFPETLQEVEVPVLGNRQCNCLNGVGTVTDNMICAGVLAGGKDSCQGDSGGPMVNKQGDVWVQSGIVSFGFGCARPNLPGVYSRVSSYTYWINSHITSDKPGFVQFASSGLDADSSYTCPGLPPPVITITTTDATAGSDITTSDPVSSMSSAELCGITPLNIRIVGGEDAPAGSWPWQVSLQRFGSHVCGGSLINSEWVMSAAHCFSSTNTNRWQVSLGRQNLQGTNPNEVTRTVARIILHPNYDSNTNNNDIALLKLSSPVKFTDYIRPVCLAASSSVFNNGTDSWVTGWGAVKEGVSLPFPETLQEVEVPVLGNRQCNCLNGVGTVTDNMICAGVLAGGKDSCQGDSGGPMVNKQGDVWVQSGIVSFGFGCARPNLPGVYSRVSSYTYWINSHITSDKPGFVQFASSGLDADSSYTCPGLPPPVITITTTDATAGSDITTSDPVSSMSSAELCGITPLNIRIVGGEDAPAGSWPWQVSLQRFGSHVCGGSLINSEWVMSAAHCFSSTNTNRWQVSLGRQNLQGTNPNEVTRTVARIILHPNYDSNTNNNDIALLKLSSPVKFTDYIRPVCLAASSSVFNNGTDSWVTGWGAVKEGVSLPFPETLQEVEVPVLGNRQCNCLNGVGTVTDNMICAGVLAGGKDSCQGDSGGPMVNKQGDVWVQSGIVSFGFGCARPNLPGVYSRVSSYTYWINSHITSDKPGFVQFASSGLDADSSYTCPGLPPPVITITTTDATAGSDITTSDPVSSMSMCGITPLNIRIVGGEDAPAGSWPWQVSLQRFGSHVCGGSLINSEWVMSAAHCFSSTNTNRWQVSLGRQNLQGTNPNEVTRTVARIILHPNYDSNTNNNDIALLKLSSPVKFTDYIRPVCLAASSSVFNNGTDSWVTGWGAVKEGVSLPFPETLQEVEVPVLGNRQCNCLNGVGTVTDNMICAGVLAGGKDSCQGDSGGPMVNKQGDVWVQSGIVSFGFGCARPNLPGVYSRVSSYTYWINSHITSDKPGFVQFASSGLDADSSYTCPVCGITPLNIRIVGGEDAPAGSWPWQVSLQRFGSHVCGGSLINSEWVMSAAHCFSSTNTNRWQVSLGRQNLQGTNPNEVTRTVARIILHPNYDSNTNNNDIALLKLSSPVKFTDYIRPVCLAASSSVFNNGTDSWVTGWGAVKEG</sequence>
<dbReference type="InterPro" id="IPR043504">
    <property type="entry name" value="Peptidase_S1_PA_chymotrypsin"/>
</dbReference>
<dbReference type="InterPro" id="IPR009003">
    <property type="entry name" value="Peptidase_S1_PA"/>
</dbReference>
<dbReference type="PRINTS" id="PR00722">
    <property type="entry name" value="CHYMOTRYPSIN"/>
</dbReference>
<dbReference type="GO" id="GO:0006508">
    <property type="term" value="P:proteolysis"/>
    <property type="evidence" value="ECO:0007669"/>
    <property type="project" value="UniProtKB-KW"/>
</dbReference>
<dbReference type="Gene3D" id="2.40.10.10">
    <property type="entry name" value="Trypsin-like serine proteases"/>
    <property type="match status" value="10"/>
</dbReference>
<dbReference type="PROSITE" id="PS00135">
    <property type="entry name" value="TRYPSIN_SER"/>
    <property type="match status" value="5"/>
</dbReference>
<dbReference type="GO" id="GO:0005576">
    <property type="term" value="C:extracellular region"/>
    <property type="evidence" value="ECO:0007669"/>
    <property type="project" value="UniProtKB-SubCell"/>
</dbReference>
<keyword evidence="10" id="KW-0732">Signal</keyword>
<evidence type="ECO:0000256" key="10">
    <source>
        <dbReference type="SAM" id="SignalP"/>
    </source>
</evidence>
<accession>A0AAV1NXE8</accession>
<evidence type="ECO:0000313" key="13">
    <source>
        <dbReference type="Proteomes" id="UP001314229"/>
    </source>
</evidence>
<feature type="domain" description="Peptidase S1" evidence="11">
    <location>
        <begin position="336"/>
        <end position="569"/>
    </location>
</feature>
<feature type="domain" description="Peptidase S1" evidence="11">
    <location>
        <begin position="936"/>
        <end position="1169"/>
    </location>
</feature>
<dbReference type="InterPro" id="IPR018114">
    <property type="entry name" value="TRYPSIN_HIS"/>
</dbReference>
<dbReference type="InterPro" id="IPR033116">
    <property type="entry name" value="TRYPSIN_SER"/>
</dbReference>
<reference evidence="12 13" key="1">
    <citation type="submission" date="2024-01" db="EMBL/GenBank/DDBJ databases">
        <authorList>
            <person name="Alioto T."/>
            <person name="Alioto T."/>
            <person name="Gomez Garrido J."/>
        </authorList>
    </citation>
    <scope>NUCLEOTIDE SEQUENCE [LARGE SCALE GENOMIC DNA]</scope>
</reference>
<keyword evidence="13" id="KW-1185">Reference proteome</keyword>
<dbReference type="CDD" id="cd00190">
    <property type="entry name" value="Tryp_SPc"/>
    <property type="match status" value="6"/>
</dbReference>
<evidence type="ECO:0000256" key="2">
    <source>
        <dbReference type="ARBA" id="ARBA00022525"/>
    </source>
</evidence>
<evidence type="ECO:0000256" key="3">
    <source>
        <dbReference type="ARBA" id="ARBA00022670"/>
    </source>
</evidence>
<dbReference type="PROSITE" id="PS50240">
    <property type="entry name" value="TRYPSIN_DOM"/>
    <property type="match status" value="6"/>
</dbReference>
<gene>
    <name evidence="12" type="ORF">FSCOSCO3_A015330</name>
</gene>
<evidence type="ECO:0000256" key="6">
    <source>
        <dbReference type="ARBA" id="ARBA00022825"/>
    </source>
</evidence>
<keyword evidence="5 9" id="KW-0378">Hydrolase</keyword>
<keyword evidence="2" id="KW-0964">Secreted</keyword>
<dbReference type="InterPro" id="IPR001254">
    <property type="entry name" value="Trypsin_dom"/>
</dbReference>
<dbReference type="GO" id="GO:0007586">
    <property type="term" value="P:digestion"/>
    <property type="evidence" value="ECO:0007669"/>
    <property type="project" value="UniProtKB-KW"/>
</dbReference>
<dbReference type="EC" id="3.4.21.1" evidence="8"/>
<organism evidence="12 13">
    <name type="scientific">Scomber scombrus</name>
    <name type="common">Atlantic mackerel</name>
    <name type="synonym">Scomber vernalis</name>
    <dbReference type="NCBI Taxonomy" id="13677"/>
    <lineage>
        <taxon>Eukaryota</taxon>
        <taxon>Metazoa</taxon>
        <taxon>Chordata</taxon>
        <taxon>Craniata</taxon>
        <taxon>Vertebrata</taxon>
        <taxon>Euteleostomi</taxon>
        <taxon>Actinopterygii</taxon>
        <taxon>Neopterygii</taxon>
        <taxon>Teleostei</taxon>
        <taxon>Neoteleostei</taxon>
        <taxon>Acanthomorphata</taxon>
        <taxon>Pelagiaria</taxon>
        <taxon>Scombriformes</taxon>
        <taxon>Scombridae</taxon>
        <taxon>Scomber</taxon>
    </lineage>
</organism>
<evidence type="ECO:0000256" key="8">
    <source>
        <dbReference type="ARBA" id="ARBA00044036"/>
    </source>
</evidence>
<name>A0AAV1NXE8_SCOSC</name>
<evidence type="ECO:0000256" key="7">
    <source>
        <dbReference type="ARBA" id="ARBA00023157"/>
    </source>
</evidence>
<dbReference type="GO" id="GO:0004252">
    <property type="term" value="F:serine-type endopeptidase activity"/>
    <property type="evidence" value="ECO:0007669"/>
    <property type="project" value="UniProtKB-EC"/>
</dbReference>
<dbReference type="FunFam" id="2.40.10.10:FF:000057">
    <property type="entry name" value="Zgc:100868"/>
    <property type="match status" value="5"/>
</dbReference>
<dbReference type="Proteomes" id="UP001314229">
    <property type="component" value="Unassembled WGS sequence"/>
</dbReference>
<keyword evidence="6 9" id="KW-0720">Serine protease</keyword>
<evidence type="ECO:0000256" key="9">
    <source>
        <dbReference type="RuleBase" id="RU363034"/>
    </source>
</evidence>
<evidence type="ECO:0000256" key="5">
    <source>
        <dbReference type="ARBA" id="ARBA00022801"/>
    </source>
</evidence>
<dbReference type="PANTHER" id="PTHR24252:SF7">
    <property type="entry name" value="HYALIN"/>
    <property type="match status" value="1"/>
</dbReference>
<proteinExistence type="predicted"/>
<dbReference type="EMBL" id="CAWUFR010000070">
    <property type="protein sequence ID" value="CAK6964254.1"/>
    <property type="molecule type" value="Genomic_DNA"/>
</dbReference>
<evidence type="ECO:0000256" key="4">
    <source>
        <dbReference type="ARBA" id="ARBA00022757"/>
    </source>
</evidence>
<keyword evidence="7" id="KW-1015">Disulfide bond</keyword>
<dbReference type="Pfam" id="PF00089">
    <property type="entry name" value="Trypsin"/>
    <property type="match status" value="6"/>
</dbReference>
<comment type="caution">
    <text evidence="12">The sequence shown here is derived from an EMBL/GenBank/DDBJ whole genome shotgun (WGS) entry which is preliminary data.</text>
</comment>
<feature type="domain" description="Peptidase S1" evidence="11">
    <location>
        <begin position="36"/>
        <end position="269"/>
    </location>
</feature>
<feature type="signal peptide" evidence="10">
    <location>
        <begin position="1"/>
        <end position="22"/>
    </location>
</feature>
<evidence type="ECO:0000256" key="1">
    <source>
        <dbReference type="ARBA" id="ARBA00004239"/>
    </source>
</evidence>
<feature type="non-terminal residue" evidence="12">
    <location>
        <position position="1633"/>
    </location>
</feature>
<dbReference type="InterPro" id="IPR001314">
    <property type="entry name" value="Peptidase_S1A"/>
</dbReference>
<feature type="chain" id="PRO_5043471910" description="chymotrypsin" evidence="10">
    <location>
        <begin position="23"/>
        <end position="1633"/>
    </location>
</feature>
<evidence type="ECO:0000259" key="11">
    <source>
        <dbReference type="PROSITE" id="PS50240"/>
    </source>
</evidence>
<dbReference type="PANTHER" id="PTHR24252">
    <property type="entry name" value="ACROSIN-RELATED"/>
    <property type="match status" value="1"/>
</dbReference>
<feature type="domain" description="Peptidase S1" evidence="11">
    <location>
        <begin position="636"/>
        <end position="869"/>
    </location>
</feature>
<keyword evidence="4" id="KW-0222">Digestion</keyword>